<feature type="domain" description="PB1" evidence="7">
    <location>
        <begin position="622"/>
        <end position="703"/>
    </location>
</feature>
<evidence type="ECO:0000256" key="4">
    <source>
        <dbReference type="ARBA" id="ARBA00023242"/>
    </source>
</evidence>
<reference evidence="8 9" key="1">
    <citation type="submission" date="2024-11" db="EMBL/GenBank/DDBJ databases">
        <title>A near-complete genome assembly of Cinchona calisaya.</title>
        <authorList>
            <person name="Lian D.C."/>
            <person name="Zhao X.W."/>
            <person name="Wei L."/>
        </authorList>
    </citation>
    <scope>NUCLEOTIDE SEQUENCE [LARGE SCALE GENOMIC DNA]</scope>
    <source>
        <tissue evidence="8">Nenye</tissue>
    </source>
</reference>
<feature type="compositionally biased region" description="Polar residues" evidence="5">
    <location>
        <begin position="496"/>
        <end position="506"/>
    </location>
</feature>
<dbReference type="InterPro" id="IPR003035">
    <property type="entry name" value="RWP-RK_dom"/>
</dbReference>
<keyword evidence="1" id="KW-0805">Transcription regulation</keyword>
<dbReference type="PROSITE" id="PS51745">
    <property type="entry name" value="PB1"/>
    <property type="match status" value="1"/>
</dbReference>
<evidence type="ECO:0008006" key="10">
    <source>
        <dbReference type="Google" id="ProtNLM"/>
    </source>
</evidence>
<dbReference type="SMART" id="SM00666">
    <property type="entry name" value="PB1"/>
    <property type="match status" value="1"/>
</dbReference>
<name>A0ABD2XUF9_9GENT</name>
<dbReference type="PANTHER" id="PTHR32002">
    <property type="entry name" value="PROTEIN NLP8"/>
    <property type="match status" value="1"/>
</dbReference>
<keyword evidence="4" id="KW-0539">Nucleus</keyword>
<dbReference type="Pfam" id="PF02042">
    <property type="entry name" value="RWP-RK"/>
    <property type="match status" value="1"/>
</dbReference>
<evidence type="ECO:0000313" key="9">
    <source>
        <dbReference type="Proteomes" id="UP001630127"/>
    </source>
</evidence>
<dbReference type="Proteomes" id="UP001630127">
    <property type="component" value="Unassembled WGS sequence"/>
</dbReference>
<protein>
    <recommendedName>
        <fullName evidence="10">NIN-like protein</fullName>
    </recommendedName>
</protein>
<evidence type="ECO:0000256" key="2">
    <source>
        <dbReference type="ARBA" id="ARBA00023125"/>
    </source>
</evidence>
<keyword evidence="9" id="KW-1185">Reference proteome</keyword>
<evidence type="ECO:0000259" key="7">
    <source>
        <dbReference type="PROSITE" id="PS51745"/>
    </source>
</evidence>
<dbReference type="GO" id="GO:0003677">
    <property type="term" value="F:DNA binding"/>
    <property type="evidence" value="ECO:0007669"/>
    <property type="project" value="UniProtKB-KW"/>
</dbReference>
<evidence type="ECO:0000259" key="6">
    <source>
        <dbReference type="PROSITE" id="PS51519"/>
    </source>
</evidence>
<comment type="caution">
    <text evidence="8">The sequence shown here is derived from an EMBL/GenBank/DDBJ whole genome shotgun (WGS) entry which is preliminary data.</text>
</comment>
<dbReference type="PROSITE" id="PS51519">
    <property type="entry name" value="RWP_RK"/>
    <property type="match status" value="1"/>
</dbReference>
<evidence type="ECO:0000256" key="1">
    <source>
        <dbReference type="ARBA" id="ARBA00023015"/>
    </source>
</evidence>
<dbReference type="Pfam" id="PF00564">
    <property type="entry name" value="PB1"/>
    <property type="match status" value="1"/>
</dbReference>
<dbReference type="Gene3D" id="3.10.20.90">
    <property type="entry name" value="Phosphatidylinositol 3-kinase Catalytic Subunit, Chain A, domain 1"/>
    <property type="match status" value="1"/>
</dbReference>
<feature type="region of interest" description="Disordered" evidence="5">
    <location>
        <begin position="496"/>
        <end position="518"/>
    </location>
</feature>
<dbReference type="InterPro" id="IPR045012">
    <property type="entry name" value="NLP"/>
</dbReference>
<dbReference type="AlphaFoldDB" id="A0ABD2XUF9"/>
<evidence type="ECO:0000256" key="5">
    <source>
        <dbReference type="SAM" id="MobiDB-lite"/>
    </source>
</evidence>
<evidence type="ECO:0000256" key="3">
    <source>
        <dbReference type="ARBA" id="ARBA00023163"/>
    </source>
</evidence>
<dbReference type="SUPFAM" id="SSF54277">
    <property type="entry name" value="CAD &amp; PB1 domains"/>
    <property type="match status" value="1"/>
</dbReference>
<dbReference type="EMBL" id="JBJUIK010000017">
    <property type="protein sequence ID" value="KAL3499026.1"/>
    <property type="molecule type" value="Genomic_DNA"/>
</dbReference>
<feature type="domain" description="RWP-RK" evidence="6">
    <location>
        <begin position="503"/>
        <end position="595"/>
    </location>
</feature>
<dbReference type="PANTHER" id="PTHR32002:SF62">
    <property type="entry name" value="PROTEIN NLP6-LIKE ISOFORM X1"/>
    <property type="match status" value="1"/>
</dbReference>
<dbReference type="InterPro" id="IPR000270">
    <property type="entry name" value="PB1_dom"/>
</dbReference>
<proteinExistence type="predicted"/>
<gene>
    <name evidence="8" type="ORF">ACH5RR_041758</name>
</gene>
<dbReference type="InterPro" id="IPR055081">
    <property type="entry name" value="NLP1-9_GAF"/>
</dbReference>
<accession>A0ABD2XUF9</accession>
<dbReference type="InterPro" id="IPR053793">
    <property type="entry name" value="PB1-like"/>
</dbReference>
<dbReference type="Pfam" id="PF22922">
    <property type="entry name" value="GAF_NLP"/>
    <property type="match status" value="1"/>
</dbReference>
<keyword evidence="3" id="KW-0804">Transcription</keyword>
<evidence type="ECO:0000313" key="8">
    <source>
        <dbReference type="EMBL" id="KAL3499026.1"/>
    </source>
</evidence>
<sequence length="705" mass="81099">MDVCPSDVSCSRFRNHESDWIHEINKGEYHETCSVDPHIRTYMPNFTFEKGEHLTVFKKSENFPYFSHEDEVQDDMLRLLQRVKFGMNSLLLQFWKPTVERGGRTVLATAAQPFGLGHFYKGLCRYRKRCLNHIYDVFYPFDVQGCRLGPPSRVFENGIPEFCPNIEAYTTDEFPLRDYAINKCGIQEYWALPLFLRGDMHRVIGVLEFVAFNHNNFFVEHKVNPVIRAVNKGDLCYYSLEDCCSNIRKDILSPQVDIQQVLKFVREGHQLPLIQVWVPCLCEDLEKHVRHAELSLFGAWRPAVLFCEMRNCDRNVKYALDFVQFKNKYGTLSVQKGKGLIGKAYSLKKPCFCRDTSQLSISDYPFVHLTRRAGFTACFAIPLQFIHPLLDALLLEIYLPPEQNYSAEEPLAMLKSLLSTVAHGFSRLNVAFGLKEGEEFCVKFSHSDGNLGFFDICRRISGHLSSHEVLENEREELQLQSSHPVLVPMVETNATNVKKRNSSSARSKTRDRAETSKGVYTNGEARITLDVLRPYFGGNLVDTAESLGVSRSTLKRICRSFGIDRWPSHKRKKDGHIHSRLPTASVEEVIQEPQQCCQNISTVEKEASVSVRTSEDKIDKYSMIIKATYRENMVVFPLHSNSIEYLSHEIAKRFKLEVESITIKYEDEDGDWIMILCDDDLRYRIETLKSLGQSKIKLSVVPITL</sequence>
<organism evidence="8 9">
    <name type="scientific">Cinchona calisaya</name>
    <dbReference type="NCBI Taxonomy" id="153742"/>
    <lineage>
        <taxon>Eukaryota</taxon>
        <taxon>Viridiplantae</taxon>
        <taxon>Streptophyta</taxon>
        <taxon>Embryophyta</taxon>
        <taxon>Tracheophyta</taxon>
        <taxon>Spermatophyta</taxon>
        <taxon>Magnoliopsida</taxon>
        <taxon>eudicotyledons</taxon>
        <taxon>Gunneridae</taxon>
        <taxon>Pentapetalae</taxon>
        <taxon>asterids</taxon>
        <taxon>lamiids</taxon>
        <taxon>Gentianales</taxon>
        <taxon>Rubiaceae</taxon>
        <taxon>Cinchonoideae</taxon>
        <taxon>Cinchoneae</taxon>
        <taxon>Cinchona</taxon>
    </lineage>
</organism>
<keyword evidence="2" id="KW-0238">DNA-binding</keyword>